<keyword evidence="1" id="KW-0812">Transmembrane</keyword>
<dbReference type="Proteomes" id="UP000828016">
    <property type="component" value="Segment"/>
</dbReference>
<keyword evidence="1" id="KW-1133">Transmembrane helix</keyword>
<sequence>MIESQHVDLAVRNAPPVGVVGADWFLNFPIDTAVKWATLVWIVIQASFYIYEKVKSNGSK</sequence>
<evidence type="ECO:0000256" key="1">
    <source>
        <dbReference type="SAM" id="Phobius"/>
    </source>
</evidence>
<accession>A0AAE8YJ13</accession>
<protein>
    <submittedName>
        <fullName evidence="2">Holin</fullName>
    </submittedName>
</protein>
<name>A0AAE8YJ13_9CAUD</name>
<dbReference type="EMBL" id="OL581612">
    <property type="protein sequence ID" value="UGL61145.1"/>
    <property type="molecule type" value="Genomic_DNA"/>
</dbReference>
<keyword evidence="1" id="KW-0472">Membrane</keyword>
<keyword evidence="3" id="KW-1185">Reference proteome</keyword>
<reference evidence="2" key="1">
    <citation type="submission" date="2021-11" db="EMBL/GenBank/DDBJ databases">
        <title>Complete genome sequence of Pseudomonas phage Eisa9.</title>
        <authorList>
            <person name="Korniienko N."/>
            <person name="Kharina A."/>
            <person name="Zrelovs N."/>
            <person name="Jindrichova B."/>
            <person name="Moravec T."/>
            <person name="Budzanivska I."/>
            <person name="Burketova L."/>
            <person name="Kalachova T."/>
        </authorList>
    </citation>
    <scope>NUCLEOTIDE SEQUENCE</scope>
</reference>
<evidence type="ECO:0000313" key="3">
    <source>
        <dbReference type="Proteomes" id="UP000828016"/>
    </source>
</evidence>
<evidence type="ECO:0000313" key="2">
    <source>
        <dbReference type="EMBL" id="UGL61145.1"/>
    </source>
</evidence>
<proteinExistence type="predicted"/>
<feature type="transmembrane region" description="Helical" evidence="1">
    <location>
        <begin position="33"/>
        <end position="51"/>
    </location>
</feature>
<organism evidence="2 3">
    <name type="scientific">Pseudomonas phage Eisa9</name>
    <dbReference type="NCBI Taxonomy" id="2900148"/>
    <lineage>
        <taxon>Viruses</taxon>
        <taxon>Duplodnaviria</taxon>
        <taxon>Heunggongvirae</taxon>
        <taxon>Uroviricota</taxon>
        <taxon>Caudoviricetes</taxon>
        <taxon>Autographivirales</taxon>
        <taxon>Autonotataviridae</taxon>
        <taxon>Pollyceevirus</taxon>
        <taxon>Pollyceevirus Eisa9</taxon>
    </lineage>
</organism>